<dbReference type="InterPro" id="IPR011009">
    <property type="entry name" value="Kinase-like_dom_sf"/>
</dbReference>
<evidence type="ECO:0000313" key="2">
    <source>
        <dbReference type="EMBL" id="MFC7304398.1"/>
    </source>
</evidence>
<evidence type="ECO:0000313" key="3">
    <source>
        <dbReference type="Proteomes" id="UP001596523"/>
    </source>
</evidence>
<feature type="domain" description="Aminoglycoside phosphotransferase" evidence="1">
    <location>
        <begin position="49"/>
        <end position="276"/>
    </location>
</feature>
<organism evidence="2 3">
    <name type="scientific">Streptomyces monticola</name>
    <dbReference type="NCBI Taxonomy" id="2666263"/>
    <lineage>
        <taxon>Bacteria</taxon>
        <taxon>Bacillati</taxon>
        <taxon>Actinomycetota</taxon>
        <taxon>Actinomycetes</taxon>
        <taxon>Kitasatosporales</taxon>
        <taxon>Streptomycetaceae</taxon>
        <taxon>Streptomyces</taxon>
    </lineage>
</organism>
<reference evidence="3" key="1">
    <citation type="journal article" date="2019" name="Int. J. Syst. Evol. Microbiol.">
        <title>The Global Catalogue of Microorganisms (GCM) 10K type strain sequencing project: providing services to taxonomists for standard genome sequencing and annotation.</title>
        <authorList>
            <consortium name="The Broad Institute Genomics Platform"/>
            <consortium name="The Broad Institute Genome Sequencing Center for Infectious Disease"/>
            <person name="Wu L."/>
            <person name="Ma J."/>
        </authorList>
    </citation>
    <scope>NUCLEOTIDE SEQUENCE [LARGE SCALE GENOMIC DNA]</scope>
    <source>
        <strain evidence="3">SYNS20</strain>
    </source>
</reference>
<sequence length="322" mass="35391">MRDRGIEVQPLVRRRAQRIGRAGERWLAELPTLVRDVAELWSLTLGPALSGGSAGYVVAARTLDGRRAVLKVALPDPDAEAQIHTLRSAGGHGYVRLLAYDIARLAMLQEELGPPLSRLGLTPERQIGILSATLRRAWQIPRSQDDGRGIRDARGVRDVKDKATSLAELVRDLWQELDHPCSTAAYDQAMTYAERRAAAHAPERCVLVHGDPHPDNALRAPAARAGAESGFVFVDPDGFPADPAYDLGVVLRDWCPELLAGDAPRLARRYCSLLADETATDPRTVWEWGYLERVSTGLYLLAHGAHDRARPFLATAELLAER</sequence>
<protein>
    <submittedName>
        <fullName evidence="2">Aminoglycoside phosphotransferase family protein</fullName>
    </submittedName>
</protein>
<dbReference type="InterPro" id="IPR002575">
    <property type="entry name" value="Aminoglycoside_PTrfase"/>
</dbReference>
<gene>
    <name evidence="2" type="ORF">ACFQVC_09270</name>
</gene>
<accession>A0ABW2JFW5</accession>
<dbReference type="RefSeq" id="WP_381828791.1">
    <property type="nucleotide sequence ID" value="NZ_JBHTCF010000003.1"/>
</dbReference>
<dbReference type="EMBL" id="JBHTCF010000003">
    <property type="protein sequence ID" value="MFC7304398.1"/>
    <property type="molecule type" value="Genomic_DNA"/>
</dbReference>
<proteinExistence type="predicted"/>
<comment type="caution">
    <text evidence="2">The sequence shown here is derived from an EMBL/GenBank/DDBJ whole genome shotgun (WGS) entry which is preliminary data.</text>
</comment>
<dbReference type="Pfam" id="PF01636">
    <property type="entry name" value="APH"/>
    <property type="match status" value="1"/>
</dbReference>
<name>A0ABW2JFW5_9ACTN</name>
<evidence type="ECO:0000259" key="1">
    <source>
        <dbReference type="Pfam" id="PF01636"/>
    </source>
</evidence>
<dbReference type="Gene3D" id="3.90.1200.10">
    <property type="match status" value="1"/>
</dbReference>
<dbReference type="Proteomes" id="UP001596523">
    <property type="component" value="Unassembled WGS sequence"/>
</dbReference>
<dbReference type="SUPFAM" id="SSF56112">
    <property type="entry name" value="Protein kinase-like (PK-like)"/>
    <property type="match status" value="1"/>
</dbReference>
<keyword evidence="3" id="KW-1185">Reference proteome</keyword>